<dbReference type="EMBL" id="BKCJ010198254">
    <property type="protein sequence ID" value="GEY66483.1"/>
    <property type="molecule type" value="Genomic_DNA"/>
</dbReference>
<proteinExistence type="predicted"/>
<reference evidence="1" key="1">
    <citation type="journal article" date="2019" name="Sci. Rep.">
        <title>Draft genome of Tanacetum cinerariifolium, the natural source of mosquito coil.</title>
        <authorList>
            <person name="Yamashiro T."/>
            <person name="Shiraishi A."/>
            <person name="Satake H."/>
            <person name="Nakayama K."/>
        </authorList>
    </citation>
    <scope>NUCLEOTIDE SEQUENCE</scope>
</reference>
<evidence type="ECO:0000313" key="1">
    <source>
        <dbReference type="EMBL" id="GEY66483.1"/>
    </source>
</evidence>
<accession>A0A699HTF0</accession>
<organism evidence="1">
    <name type="scientific">Tanacetum cinerariifolium</name>
    <name type="common">Dalmatian daisy</name>
    <name type="synonym">Chrysanthemum cinerariifolium</name>
    <dbReference type="NCBI Taxonomy" id="118510"/>
    <lineage>
        <taxon>Eukaryota</taxon>
        <taxon>Viridiplantae</taxon>
        <taxon>Streptophyta</taxon>
        <taxon>Embryophyta</taxon>
        <taxon>Tracheophyta</taxon>
        <taxon>Spermatophyta</taxon>
        <taxon>Magnoliopsida</taxon>
        <taxon>eudicotyledons</taxon>
        <taxon>Gunneridae</taxon>
        <taxon>Pentapetalae</taxon>
        <taxon>asterids</taxon>
        <taxon>campanulids</taxon>
        <taxon>Asterales</taxon>
        <taxon>Asteraceae</taxon>
        <taxon>Asteroideae</taxon>
        <taxon>Anthemideae</taxon>
        <taxon>Anthemidinae</taxon>
        <taxon>Tanacetum</taxon>
    </lineage>
</organism>
<dbReference type="PANTHER" id="PTHR33067:SF9">
    <property type="entry name" value="RNA-DIRECTED DNA POLYMERASE"/>
    <property type="match status" value="1"/>
</dbReference>
<gene>
    <name evidence="1" type="ORF">Tci_438457</name>
</gene>
<name>A0A699HTF0_TANCI</name>
<comment type="caution">
    <text evidence="1">The sequence shown here is derived from an EMBL/GenBank/DDBJ whole genome shotgun (WGS) entry which is preliminary data.</text>
</comment>
<dbReference type="PANTHER" id="PTHR33067">
    <property type="entry name" value="RNA-DIRECTED DNA POLYMERASE-RELATED"/>
    <property type="match status" value="1"/>
</dbReference>
<protein>
    <submittedName>
        <fullName evidence="1">MAK10-like protein</fullName>
    </submittedName>
</protein>
<dbReference type="AlphaFoldDB" id="A0A699HTF0"/>
<sequence length="228" mass="26293">MGDENPCHTLRDYSRPRHEGYRNTIEFPDRNDFAPLQSDTIRRTIDQAADGKLRNKNDKESLALSEDLALYDNKSCNELRDFAKPVKAISMPQDVSIISNWRMLELEDQIKLTNEKLSETDVRLALASNSHIYPLEVAKDVLVEVSFVYPLHFMILDIKEDVKKPFILETSFLTMARVEIKFDKGTISLRSEKSTVQFHICPDPFTTLEERGENMVNTLSIVNERVLE</sequence>